<sequence>MPPAKPPSPPRDPAPLSSSHTHTAAAPNMAAAAGLRPFPPPSGNIRAARQRQFPPVPETPAPLQPAAASRKSSTRPPSPSPAPASFRKEPKRRAQPLARSVISASFRRNPKFNFRAANGRFRTIVREYPRAEDRQFPENSPPPLMHPTAISGNQRK</sequence>
<accession>A0A9D3WTN3</accession>
<keyword evidence="3" id="KW-1185">Reference proteome</keyword>
<feature type="compositionally biased region" description="Pro residues" evidence="1">
    <location>
        <begin position="1"/>
        <end position="13"/>
    </location>
</feature>
<feature type="compositionally biased region" description="Low complexity" evidence="1">
    <location>
        <begin position="14"/>
        <end position="33"/>
    </location>
</feature>
<feature type="region of interest" description="Disordered" evidence="1">
    <location>
        <begin position="1"/>
        <end position="98"/>
    </location>
</feature>
<evidence type="ECO:0000313" key="2">
    <source>
        <dbReference type="EMBL" id="KAH1167721.1"/>
    </source>
</evidence>
<gene>
    <name evidence="2" type="ORF">KIL84_003204</name>
</gene>
<feature type="compositionally biased region" description="Low complexity" evidence="1">
    <location>
        <begin position="65"/>
        <end position="75"/>
    </location>
</feature>
<feature type="compositionally biased region" description="Pro residues" evidence="1">
    <location>
        <begin position="54"/>
        <end position="63"/>
    </location>
</feature>
<evidence type="ECO:0000256" key="1">
    <source>
        <dbReference type="SAM" id="MobiDB-lite"/>
    </source>
</evidence>
<organism evidence="2 3">
    <name type="scientific">Mauremys mutica</name>
    <name type="common">yellowpond turtle</name>
    <dbReference type="NCBI Taxonomy" id="74926"/>
    <lineage>
        <taxon>Eukaryota</taxon>
        <taxon>Metazoa</taxon>
        <taxon>Chordata</taxon>
        <taxon>Craniata</taxon>
        <taxon>Vertebrata</taxon>
        <taxon>Euteleostomi</taxon>
        <taxon>Archelosauria</taxon>
        <taxon>Testudinata</taxon>
        <taxon>Testudines</taxon>
        <taxon>Cryptodira</taxon>
        <taxon>Durocryptodira</taxon>
        <taxon>Testudinoidea</taxon>
        <taxon>Geoemydidae</taxon>
        <taxon>Geoemydinae</taxon>
        <taxon>Mauremys</taxon>
    </lineage>
</organism>
<dbReference type="Proteomes" id="UP000827986">
    <property type="component" value="Unassembled WGS sequence"/>
</dbReference>
<evidence type="ECO:0000313" key="3">
    <source>
        <dbReference type="Proteomes" id="UP000827986"/>
    </source>
</evidence>
<protein>
    <submittedName>
        <fullName evidence="2">Uncharacterized protein</fullName>
    </submittedName>
</protein>
<feature type="region of interest" description="Disordered" evidence="1">
    <location>
        <begin position="132"/>
        <end position="156"/>
    </location>
</feature>
<dbReference type="AlphaFoldDB" id="A0A9D3WTN3"/>
<reference evidence="2" key="1">
    <citation type="submission" date="2021-09" db="EMBL/GenBank/DDBJ databases">
        <title>The genome of Mauremys mutica provides insights into the evolution of semi-aquatic lifestyle.</title>
        <authorList>
            <person name="Gong S."/>
            <person name="Gao Y."/>
        </authorList>
    </citation>
    <scope>NUCLEOTIDE SEQUENCE</scope>
    <source>
        <strain evidence="2">MM-2020</strain>
        <tissue evidence="2">Muscle</tissue>
    </source>
</reference>
<dbReference type="EMBL" id="JAHDVG010000486">
    <property type="protein sequence ID" value="KAH1167721.1"/>
    <property type="molecule type" value="Genomic_DNA"/>
</dbReference>
<comment type="caution">
    <text evidence="2">The sequence shown here is derived from an EMBL/GenBank/DDBJ whole genome shotgun (WGS) entry which is preliminary data.</text>
</comment>
<name>A0A9D3WTN3_9SAUR</name>
<proteinExistence type="predicted"/>